<evidence type="ECO:0000256" key="6">
    <source>
        <dbReference type="ARBA" id="ARBA00022695"/>
    </source>
</evidence>
<dbReference type="Gene3D" id="3.40.50.620">
    <property type="entry name" value="HUPs"/>
    <property type="match status" value="1"/>
</dbReference>
<proteinExistence type="inferred from homology"/>
<evidence type="ECO:0000259" key="12">
    <source>
        <dbReference type="Pfam" id="PF01467"/>
    </source>
</evidence>
<evidence type="ECO:0000256" key="8">
    <source>
        <dbReference type="ARBA" id="ARBA00022840"/>
    </source>
</evidence>
<evidence type="ECO:0000256" key="10">
    <source>
        <dbReference type="ARBA" id="ARBA00048721"/>
    </source>
</evidence>
<dbReference type="EMBL" id="NFZT01000001">
    <property type="protein sequence ID" value="OWV32234.1"/>
    <property type="molecule type" value="Genomic_DNA"/>
</dbReference>
<dbReference type="UniPathway" id="UPA00253">
    <property type="reaction ID" value="UER00332"/>
</dbReference>
<dbReference type="PANTHER" id="PTHR39321">
    <property type="entry name" value="NICOTINATE-NUCLEOTIDE ADENYLYLTRANSFERASE-RELATED"/>
    <property type="match status" value="1"/>
</dbReference>
<evidence type="ECO:0000256" key="4">
    <source>
        <dbReference type="ARBA" id="ARBA00022642"/>
    </source>
</evidence>
<comment type="caution">
    <text evidence="13">The sequence shown here is derived from an EMBL/GenBank/DDBJ whole genome shotgun (WGS) entry which is preliminary data.</text>
</comment>
<dbReference type="NCBIfam" id="NF000843">
    <property type="entry name" value="PRK00071.2-2"/>
    <property type="match status" value="1"/>
</dbReference>
<keyword evidence="5 11" id="KW-0808">Transferase</keyword>
<reference evidence="14" key="1">
    <citation type="submission" date="2017-05" db="EMBL/GenBank/DDBJ databases">
        <authorList>
            <person name="Lin X."/>
        </authorList>
    </citation>
    <scope>NUCLEOTIDE SEQUENCE [LARGE SCALE GENOMIC DNA]</scope>
    <source>
        <strain evidence="14">JLT2012</strain>
    </source>
</reference>
<evidence type="ECO:0000256" key="2">
    <source>
        <dbReference type="ARBA" id="ARBA00005019"/>
    </source>
</evidence>
<dbReference type="HAMAP" id="MF_00244">
    <property type="entry name" value="NaMN_adenylyltr"/>
    <property type="match status" value="1"/>
</dbReference>
<dbReference type="CDD" id="cd02165">
    <property type="entry name" value="NMNAT"/>
    <property type="match status" value="1"/>
</dbReference>
<name>A0A219B206_9SPHN</name>
<evidence type="ECO:0000313" key="14">
    <source>
        <dbReference type="Proteomes" id="UP000198462"/>
    </source>
</evidence>
<evidence type="ECO:0000256" key="3">
    <source>
        <dbReference type="ARBA" id="ARBA00009014"/>
    </source>
</evidence>
<comment type="similarity">
    <text evidence="3 11">Belongs to the NadD family.</text>
</comment>
<dbReference type="SUPFAM" id="SSF52374">
    <property type="entry name" value="Nucleotidylyl transferase"/>
    <property type="match status" value="1"/>
</dbReference>
<dbReference type="AlphaFoldDB" id="A0A219B206"/>
<evidence type="ECO:0000256" key="1">
    <source>
        <dbReference type="ARBA" id="ARBA00002324"/>
    </source>
</evidence>
<dbReference type="GO" id="GO:0005524">
    <property type="term" value="F:ATP binding"/>
    <property type="evidence" value="ECO:0007669"/>
    <property type="project" value="UniProtKB-KW"/>
</dbReference>
<evidence type="ECO:0000256" key="9">
    <source>
        <dbReference type="ARBA" id="ARBA00023027"/>
    </source>
</evidence>
<keyword evidence="4 11" id="KW-0662">Pyridine nucleotide biosynthesis</keyword>
<keyword evidence="14" id="KW-1185">Reference proteome</keyword>
<accession>A0A219B206</accession>
<evidence type="ECO:0000256" key="5">
    <source>
        <dbReference type="ARBA" id="ARBA00022679"/>
    </source>
</evidence>
<keyword evidence="6 11" id="KW-0548">Nucleotidyltransferase</keyword>
<comment type="pathway">
    <text evidence="2 11">Cofactor biosynthesis; NAD(+) biosynthesis; deamido-NAD(+) from nicotinate D-ribonucleotide: step 1/1.</text>
</comment>
<dbReference type="Proteomes" id="UP000198462">
    <property type="component" value="Unassembled WGS sequence"/>
</dbReference>
<dbReference type="STRING" id="1234595.C725_2893"/>
<dbReference type="OrthoDB" id="5295945at2"/>
<feature type="domain" description="Cytidyltransferase-like" evidence="12">
    <location>
        <begin position="6"/>
        <end position="167"/>
    </location>
</feature>
<dbReference type="InterPro" id="IPR014729">
    <property type="entry name" value="Rossmann-like_a/b/a_fold"/>
</dbReference>
<dbReference type="RefSeq" id="WP_088711033.1">
    <property type="nucleotide sequence ID" value="NZ_NFZT01000001.1"/>
</dbReference>
<dbReference type="GO" id="GO:0004515">
    <property type="term" value="F:nicotinate-nucleotide adenylyltransferase activity"/>
    <property type="evidence" value="ECO:0007669"/>
    <property type="project" value="UniProtKB-UniRule"/>
</dbReference>
<comment type="function">
    <text evidence="1 11">Catalyzes the reversible adenylation of nicotinate mononucleotide (NaMN) to nicotinic acid adenine dinucleotide (NaAD).</text>
</comment>
<dbReference type="InterPro" id="IPR005248">
    <property type="entry name" value="NadD/NMNAT"/>
</dbReference>
<protein>
    <recommendedName>
        <fullName evidence="11">Probable nicotinate-nucleotide adenylyltransferase</fullName>
        <ecNumber evidence="11">2.7.7.18</ecNumber>
    </recommendedName>
    <alternativeName>
        <fullName evidence="11">Deamido-NAD(+) diphosphorylase</fullName>
    </alternativeName>
    <alternativeName>
        <fullName evidence="11">Deamido-NAD(+) pyrophosphorylase</fullName>
    </alternativeName>
    <alternativeName>
        <fullName evidence="11">Nicotinate mononucleotide adenylyltransferase</fullName>
        <shortName evidence="11">NaMN adenylyltransferase</shortName>
    </alternativeName>
</protein>
<organism evidence="13 14">
    <name type="scientific">Pacificimonas flava</name>
    <dbReference type="NCBI Taxonomy" id="1234595"/>
    <lineage>
        <taxon>Bacteria</taxon>
        <taxon>Pseudomonadati</taxon>
        <taxon>Pseudomonadota</taxon>
        <taxon>Alphaproteobacteria</taxon>
        <taxon>Sphingomonadales</taxon>
        <taxon>Sphingosinicellaceae</taxon>
        <taxon>Pacificimonas</taxon>
    </lineage>
</organism>
<dbReference type="PANTHER" id="PTHR39321:SF3">
    <property type="entry name" value="PHOSPHOPANTETHEINE ADENYLYLTRANSFERASE"/>
    <property type="match status" value="1"/>
</dbReference>
<gene>
    <name evidence="11" type="primary">nadD</name>
    <name evidence="13" type="ORF">B5C34_01385</name>
</gene>
<comment type="catalytic activity">
    <reaction evidence="10 11">
        <text>nicotinate beta-D-ribonucleotide + ATP + H(+) = deamido-NAD(+) + diphosphate</text>
        <dbReference type="Rhea" id="RHEA:22860"/>
        <dbReference type="ChEBI" id="CHEBI:15378"/>
        <dbReference type="ChEBI" id="CHEBI:30616"/>
        <dbReference type="ChEBI" id="CHEBI:33019"/>
        <dbReference type="ChEBI" id="CHEBI:57502"/>
        <dbReference type="ChEBI" id="CHEBI:58437"/>
        <dbReference type="EC" id="2.7.7.18"/>
    </reaction>
</comment>
<evidence type="ECO:0000256" key="11">
    <source>
        <dbReference type="HAMAP-Rule" id="MF_00244"/>
    </source>
</evidence>
<dbReference type="EC" id="2.7.7.18" evidence="11"/>
<evidence type="ECO:0000313" key="13">
    <source>
        <dbReference type="EMBL" id="OWV32234.1"/>
    </source>
</evidence>
<keyword evidence="9 11" id="KW-0520">NAD</keyword>
<sequence length="202" mass="23314">MARIGILGGSFNPAHGGHRHISLQALRRLGLDQVWWLVSPQNPLKAKRTMAPLPARMLRAKEVARHPRLEVTALEVELGTRYSADTARALVRRFPQHDFIWLMGADNLVQFHRWKEWRRLARTLPIAVMARPDYIGAAHRAQAMGWLRRFLKRPEQARRWTEWRLPAILFLRIPLDARSATAIRAHSPDWAGAYIEDPAPPR</sequence>
<dbReference type="GO" id="GO:0009435">
    <property type="term" value="P:NAD+ biosynthetic process"/>
    <property type="evidence" value="ECO:0007669"/>
    <property type="project" value="UniProtKB-UniRule"/>
</dbReference>
<dbReference type="Pfam" id="PF01467">
    <property type="entry name" value="CTP_transf_like"/>
    <property type="match status" value="1"/>
</dbReference>
<keyword evidence="8 11" id="KW-0067">ATP-binding</keyword>
<evidence type="ECO:0000256" key="7">
    <source>
        <dbReference type="ARBA" id="ARBA00022741"/>
    </source>
</evidence>
<keyword evidence="7 11" id="KW-0547">Nucleotide-binding</keyword>
<dbReference type="InterPro" id="IPR004821">
    <property type="entry name" value="Cyt_trans-like"/>
</dbReference>